<dbReference type="OrthoDB" id="246475at2759"/>
<dbReference type="RefSeq" id="XP_029231806.1">
    <property type="nucleotide sequence ID" value="XM_029368070.1"/>
</dbReference>
<evidence type="ECO:0000256" key="1">
    <source>
        <dbReference type="SAM" id="MobiDB-lite"/>
    </source>
</evidence>
<dbReference type="GeneID" id="40314743"/>
<evidence type="ECO:0000313" key="3">
    <source>
        <dbReference type="Proteomes" id="UP000284403"/>
    </source>
</evidence>
<dbReference type="AlphaFoldDB" id="A0A3R7P013"/>
<feature type="compositionally biased region" description="Pro residues" evidence="1">
    <location>
        <begin position="309"/>
        <end position="323"/>
    </location>
</feature>
<proteinExistence type="predicted"/>
<dbReference type="Proteomes" id="UP000284403">
    <property type="component" value="Unassembled WGS sequence"/>
</dbReference>
<feature type="compositionally biased region" description="Basic residues" evidence="1">
    <location>
        <begin position="131"/>
        <end position="143"/>
    </location>
</feature>
<reference evidence="2 3" key="1">
    <citation type="journal article" date="2018" name="BMC Genomics">
        <title>Genomic comparison of Trypanosoma conorhini and Trypanosoma rangeli to Trypanosoma cruzi strains of high and low virulence.</title>
        <authorList>
            <person name="Bradwell K.R."/>
            <person name="Koparde V.N."/>
            <person name="Matveyev A.V."/>
            <person name="Serrano M.G."/>
            <person name="Alves J.M."/>
            <person name="Parikh H."/>
            <person name="Huang B."/>
            <person name="Lee V."/>
            <person name="Espinosa-Alvarez O."/>
            <person name="Ortiz P.A."/>
            <person name="Costa-Martins A.G."/>
            <person name="Teixeira M.M."/>
            <person name="Buck G.A."/>
        </authorList>
    </citation>
    <scope>NUCLEOTIDE SEQUENCE [LARGE SCALE GENOMIC DNA]</scope>
    <source>
        <strain evidence="2 3">025E</strain>
    </source>
</reference>
<keyword evidence="3" id="KW-1185">Reference proteome</keyword>
<protein>
    <submittedName>
        <fullName evidence="2">Uncharacterized protein</fullName>
    </submittedName>
</protein>
<organism evidence="2 3">
    <name type="scientific">Trypanosoma conorhini</name>
    <dbReference type="NCBI Taxonomy" id="83891"/>
    <lineage>
        <taxon>Eukaryota</taxon>
        <taxon>Discoba</taxon>
        <taxon>Euglenozoa</taxon>
        <taxon>Kinetoplastea</taxon>
        <taxon>Metakinetoplastina</taxon>
        <taxon>Trypanosomatida</taxon>
        <taxon>Trypanosomatidae</taxon>
        <taxon>Trypanosoma</taxon>
    </lineage>
</organism>
<sequence length="459" mass="49755">MVDASSPLTFAEKMQRLLRHRAERQPLPAGYMRCPLNPEHQLPIAAIVTHLEKAHQQDALALAPHAMYGTETHTRRRDFLEMQLHRRDGAACRREHANRHHHRRERRRRSRRSSYSSSSSSAASSQSSLPRSRRQRSRRRYRHEQKQESHTSHNGLPVAAYNGIGVPLPPPPPPPPAGAVAAATWCGSYQSAEAAITSAAAPTRTLVGRYTLGFTIDKQCLMSYLLQFGSLLSCDLEPRSASFTVVYETFEAASRCAALSYPSVLIDGVAVKLLPVTSEANVAGASDKGIAVPTMQYVASTYPGTCYASPPPPPPPPTPPPPASESVVQHPHPHSQPPSCTQQTPSVITVGGKPVGLAMLGGGNNCSNASIARGANTKVNPPKCVFIAVLKKTGEAEEMGVDERCLWEEFVRFGSVSSIVVAGPRVVVEYASHESVEKIKQALQKGEEVFTCCSPLQST</sequence>
<feature type="region of interest" description="Disordered" evidence="1">
    <location>
        <begin position="90"/>
        <end position="160"/>
    </location>
</feature>
<feature type="compositionally biased region" description="Basic residues" evidence="1">
    <location>
        <begin position="96"/>
        <end position="112"/>
    </location>
</feature>
<gene>
    <name evidence="2" type="ORF">Tco025E_01132</name>
</gene>
<feature type="compositionally biased region" description="Low complexity" evidence="1">
    <location>
        <begin position="337"/>
        <end position="346"/>
    </location>
</feature>
<accession>A0A3R7P013</accession>
<evidence type="ECO:0000313" key="2">
    <source>
        <dbReference type="EMBL" id="RNF26600.1"/>
    </source>
</evidence>
<dbReference type="EMBL" id="MKKU01000035">
    <property type="protein sequence ID" value="RNF26600.1"/>
    <property type="molecule type" value="Genomic_DNA"/>
</dbReference>
<feature type="region of interest" description="Disordered" evidence="1">
    <location>
        <begin position="308"/>
        <end position="346"/>
    </location>
</feature>
<name>A0A3R7P013_9TRYP</name>
<comment type="caution">
    <text evidence="2">The sequence shown here is derived from an EMBL/GenBank/DDBJ whole genome shotgun (WGS) entry which is preliminary data.</text>
</comment>
<feature type="compositionally biased region" description="Low complexity" evidence="1">
    <location>
        <begin position="113"/>
        <end position="130"/>
    </location>
</feature>